<dbReference type="AlphaFoldDB" id="A0A9P3CT22"/>
<keyword evidence="2" id="KW-1185">Reference proteome</keyword>
<accession>A0A9P3CT22</accession>
<sequence length="227" mass="25951">MYSRNRMPTDAEYILESLPDHRDGKVGYVVFRVTYGDNARWEQFIERLKEYMGSGLEGESNPQAAEAVKAVFELDIRDNEAELKDASKHDVRAIFNAWVESVGGINTVTKYNACIYADEEVVESVLEGEDPRVGFYRTPLRAYVKILDIQYTEETYQYDSEDEPDEAARALLNSDDDGYDPIEGCRSYDVGWVKAAARLLIPRTYAVLCYASGWDRMYVRPPALSEY</sequence>
<organism evidence="1 2">
    <name type="scientific">Cercospora kikuchii</name>
    <dbReference type="NCBI Taxonomy" id="84275"/>
    <lineage>
        <taxon>Eukaryota</taxon>
        <taxon>Fungi</taxon>
        <taxon>Dikarya</taxon>
        <taxon>Ascomycota</taxon>
        <taxon>Pezizomycotina</taxon>
        <taxon>Dothideomycetes</taxon>
        <taxon>Dothideomycetidae</taxon>
        <taxon>Mycosphaerellales</taxon>
        <taxon>Mycosphaerellaceae</taxon>
        <taxon>Cercospora</taxon>
    </lineage>
</organism>
<dbReference type="OrthoDB" id="3625985at2759"/>
<dbReference type="GeneID" id="68297049"/>
<dbReference type="EMBL" id="BOLY01000008">
    <property type="protein sequence ID" value="GIZ48413.1"/>
    <property type="molecule type" value="Genomic_DNA"/>
</dbReference>
<dbReference type="RefSeq" id="XP_044662900.1">
    <property type="nucleotide sequence ID" value="XM_044806965.1"/>
</dbReference>
<reference evidence="1 2" key="1">
    <citation type="submission" date="2021-01" db="EMBL/GenBank/DDBJ databases">
        <title>Cercospora kikuchii MAFF 305040 whole genome shotgun sequence.</title>
        <authorList>
            <person name="Kashiwa T."/>
            <person name="Suzuki T."/>
        </authorList>
    </citation>
    <scope>NUCLEOTIDE SEQUENCE [LARGE SCALE GENOMIC DNA]</scope>
    <source>
        <strain evidence="1 2">MAFF 305040</strain>
    </source>
</reference>
<comment type="caution">
    <text evidence="1">The sequence shown here is derived from an EMBL/GenBank/DDBJ whole genome shotgun (WGS) entry which is preliminary data.</text>
</comment>
<gene>
    <name evidence="1" type="ORF">CKM354_001147400</name>
</gene>
<evidence type="ECO:0000313" key="1">
    <source>
        <dbReference type="EMBL" id="GIZ48413.1"/>
    </source>
</evidence>
<protein>
    <submittedName>
        <fullName evidence="1">Uncharacterized protein</fullName>
    </submittedName>
</protein>
<name>A0A9P3CT22_9PEZI</name>
<proteinExistence type="predicted"/>
<evidence type="ECO:0000313" key="2">
    <source>
        <dbReference type="Proteomes" id="UP000825890"/>
    </source>
</evidence>
<dbReference type="Proteomes" id="UP000825890">
    <property type="component" value="Unassembled WGS sequence"/>
</dbReference>